<evidence type="ECO:0000313" key="3">
    <source>
        <dbReference type="EMBL" id="QUC20747.1"/>
    </source>
</evidence>
<keyword evidence="4" id="KW-1185">Reference proteome</keyword>
<name>A0A063BTF7_USTVR</name>
<dbReference type="Pfam" id="PF06544">
    <property type="entry name" value="Prp3_C"/>
    <property type="match status" value="1"/>
</dbReference>
<dbReference type="InterPro" id="IPR010541">
    <property type="entry name" value="Prp3_C"/>
</dbReference>
<reference evidence="5" key="2">
    <citation type="journal article" date="2016" name="Genome Announc.">
        <title>Genome sequence of Ustilaginoidea virens IPU010, a rice pathogenic fungus causing false smut.</title>
        <authorList>
            <person name="Kumagai T."/>
            <person name="Ishii T."/>
            <person name="Terai G."/>
            <person name="Umemura M."/>
            <person name="Machida M."/>
            <person name="Asai K."/>
        </authorList>
    </citation>
    <scope>NUCLEOTIDE SEQUENCE [LARGE SCALE GENOMIC DNA]</scope>
    <source>
        <strain evidence="5">IPU010</strain>
    </source>
</reference>
<evidence type="ECO:0000313" key="5">
    <source>
        <dbReference type="Proteomes" id="UP000054053"/>
    </source>
</evidence>
<evidence type="ECO:0000313" key="4">
    <source>
        <dbReference type="Proteomes" id="UP000027002"/>
    </source>
</evidence>
<accession>A0A063BTF7</accession>
<dbReference type="InterPro" id="IPR059181">
    <property type="entry name" value="RWDD2A-B_C"/>
</dbReference>
<dbReference type="EMBL" id="BBTG02000076">
    <property type="protein sequence ID" value="GAO19259.1"/>
    <property type="molecule type" value="Genomic_DNA"/>
</dbReference>
<reference evidence="3" key="3">
    <citation type="submission" date="2020-03" db="EMBL/GenBank/DDBJ databases">
        <title>A mixture of massive structural variations and highly conserved coding sequences in Ustilaginoidea virens genome.</title>
        <authorList>
            <person name="Zhang K."/>
            <person name="Zhao Z."/>
            <person name="Zhang Z."/>
            <person name="Li Y."/>
            <person name="Hsiang T."/>
            <person name="Sun W."/>
        </authorList>
    </citation>
    <scope>NUCLEOTIDE SEQUENCE</scope>
    <source>
        <strain evidence="3">UV-8b</strain>
    </source>
</reference>
<dbReference type="PIRSF" id="PIRSF038021">
    <property type="entry name" value="UCP038021_RWDD2"/>
    <property type="match status" value="1"/>
</dbReference>
<dbReference type="Proteomes" id="UP000027002">
    <property type="component" value="Chromosome 4"/>
</dbReference>
<reference evidence="2" key="1">
    <citation type="journal article" date="2016" name="Genome Announc.">
        <title>Genome Sequence of Ustilaginoidea virens IPU010, a Rice Pathogenic Fungus Causing False Smut.</title>
        <authorList>
            <person name="Kumagai T."/>
            <person name="Ishii T."/>
            <person name="Terai G."/>
            <person name="Umemura M."/>
            <person name="Machida M."/>
            <person name="Asai K."/>
        </authorList>
    </citation>
    <scope>NUCLEOTIDE SEQUENCE [LARGE SCALE GENOMIC DNA]</scope>
    <source>
        <strain evidence="2">IPU010</strain>
    </source>
</reference>
<dbReference type="STRING" id="1159556.A0A063BTF7"/>
<dbReference type="RefSeq" id="XP_042998420.1">
    <property type="nucleotide sequence ID" value="XM_043142486.1"/>
</dbReference>
<dbReference type="AlphaFoldDB" id="A0A063BTF7"/>
<dbReference type="SUPFAM" id="SSF54495">
    <property type="entry name" value="UBC-like"/>
    <property type="match status" value="1"/>
</dbReference>
<evidence type="ECO:0000313" key="2">
    <source>
        <dbReference type="EMBL" id="GAO19259.1"/>
    </source>
</evidence>
<organism evidence="2 5">
    <name type="scientific">Ustilaginoidea virens</name>
    <name type="common">Rice false smut fungus</name>
    <name type="synonym">Villosiclava virens</name>
    <dbReference type="NCBI Taxonomy" id="1159556"/>
    <lineage>
        <taxon>Eukaryota</taxon>
        <taxon>Fungi</taxon>
        <taxon>Dikarya</taxon>
        <taxon>Ascomycota</taxon>
        <taxon>Pezizomycotina</taxon>
        <taxon>Sordariomycetes</taxon>
        <taxon>Hypocreomycetidae</taxon>
        <taxon>Hypocreales</taxon>
        <taxon>Clavicipitaceae</taxon>
        <taxon>Ustilaginoidea</taxon>
    </lineage>
</organism>
<dbReference type="EMBL" id="CP072756">
    <property type="protein sequence ID" value="QUC20747.1"/>
    <property type="molecule type" value="Genomic_DNA"/>
</dbReference>
<dbReference type="CDD" id="cd24163">
    <property type="entry name" value="RWDD2_C"/>
    <property type="match status" value="1"/>
</dbReference>
<dbReference type="PANTHER" id="PTHR15955">
    <property type="entry name" value="RWD DOMAIN CONTAINING PROTEIN 2"/>
    <property type="match status" value="1"/>
</dbReference>
<dbReference type="Proteomes" id="UP000054053">
    <property type="component" value="Unassembled WGS sequence"/>
</dbReference>
<dbReference type="InterPro" id="IPR017359">
    <property type="entry name" value="Phi-like"/>
</dbReference>
<sequence>MPGFLPDELMELQLAQIDLLVAMFPGQDPTWLDESSSTWLNAFRDLHSGRIPALPPDAPSAVSLLLTCPVTCQADGRHRSPETIQLDITVPFTHDGDADEPPHPRVRLVQPGWMSKAEAAALAADVPEDEDVFATIEHIREAASRQLSWPPPRESRGLEQREEAQTLSRIWYYFPSISTRSKRDDIVRYAPAYNLTGFLLSGKPGVLCLEGASDSVDAYIKFIKTESWSDIPASHKKVSERFRERGVTRAFGDMREITDALDKRGERANRADMKLLEAWLVERGLGEAFMKVLT</sequence>
<evidence type="ECO:0000259" key="1">
    <source>
        <dbReference type="Pfam" id="PF06544"/>
    </source>
</evidence>
<proteinExistence type="predicted"/>
<dbReference type="GeneID" id="66065766"/>
<dbReference type="OrthoDB" id="432412at2759"/>
<feature type="domain" description="Small nuclear ribonucleoprotein Prp3 C-terminal" evidence="1">
    <location>
        <begin position="171"/>
        <end position="252"/>
    </location>
</feature>
<dbReference type="KEGG" id="uvi:66065766"/>
<dbReference type="PANTHER" id="PTHR15955:SF10">
    <property type="entry name" value="DUF1115 DOMAIN PROTEIN (AFU_ORTHOLOGUE AFUA_5G14750)"/>
    <property type="match status" value="1"/>
</dbReference>
<gene>
    <name evidence="3" type="ORF">UV8b_04988</name>
    <name evidence="2" type="ORF">UVI_02062410</name>
</gene>
<dbReference type="HOGENOM" id="CLU_064566_0_0_1"/>
<protein>
    <recommendedName>
        <fullName evidence="1">Small nuclear ribonucleoprotein Prp3 C-terminal domain-containing protein</fullName>
    </recommendedName>
</protein>
<dbReference type="InterPro" id="IPR016135">
    <property type="entry name" value="UBQ-conjugating_enzyme/RWD"/>
</dbReference>